<evidence type="ECO:0000256" key="3">
    <source>
        <dbReference type="ARBA" id="ARBA00022701"/>
    </source>
</evidence>
<dbReference type="GO" id="GO:0005874">
    <property type="term" value="C:microtubule"/>
    <property type="evidence" value="ECO:0007669"/>
    <property type="project" value="UniProtKB-KW"/>
</dbReference>
<gene>
    <name evidence="14" type="ORF">EI555_004419</name>
</gene>
<dbReference type="SMART" id="SM00129">
    <property type="entry name" value="KISc"/>
    <property type="match status" value="1"/>
</dbReference>
<comment type="similarity">
    <text evidence="9 10">Belongs to the TRAFAC class myosin-kinesin ATPase superfamily. Kinesin family.</text>
</comment>
<dbReference type="InterPro" id="IPR036961">
    <property type="entry name" value="Kinesin_motor_dom_sf"/>
</dbReference>
<dbReference type="FunFam" id="3.40.850.10:FF:000243">
    <property type="entry name" value="Kinesin-like protein"/>
    <property type="match status" value="1"/>
</dbReference>
<sequence>MKDSGDSKDQQLMVALRVRPISVAELEEGATLIAHKVDEQMVVLMDPMEDPDDILRAHRSREKSYLFDVAFDFTATQEMVYQATTKSLIEGVISGYNATVFAYGPTGCGKTYTMLGTDHEPGIYVRTLNDLFCAIEETSNDMEYEVSMSYLEIMQLLLKGNRQRTQEPTAANQTSSRSHAVLQVAVRQLSRVKNVLQEVRQGRLFMIDLAGSERASQTQNRGQRMKEGAHINRSLLALGNCINALSDKSSNKYVNYRDSKLTRLLKDSLGGNSRTVMIAHISPASSAFEESRNTLTYAGRAKNIKTRVKQNLLNVSYHITQHTGIIADLRGEIQRLKCKIDKQGGRGQAHGRLERGDICHIQAKVQLHSEKGEQAEMGQLREQLISAFQEQMDVRRHLLELENHAMEWREEQRKESYTKDDSEKDSDTGDDQPDILEPPEVACARESIAALTGEQKKLRKQKLTLEQRCRELRARGRRLEETLPRRIGSEEQREVLSLLCRVHELEVENTEMQSHALLRDGALRHRREALRRLEQHRNLCDEIIQGQRQIIDDYSLAVPQRLQELYDVYVRAQDEGSLERAAIMDRVASGALQDSSLPKISRAGTLLTPESDPESVKTLSSEAQLLQDSFLPPISTESEANHVSKASSGAWQVKSSSVPTPPPIQIGSLVTQEAPTQDSLGSLSGRINSSPDSSENLSEIPLSCKERKEILTDTKCISVKAARRRSRALGAEGRHLLAPSMERSSLSLHSLSEADDARPPGLLACKRPPSPMLQHAASEDNLSSSTGEAPPRAVEHRGDGPGPWLRGQKKSLGKKPEELLEAKRRKRRSQSFEVTGQGIRMRLPPHLTALQPTQLSRPKTHLLGPHPAQSISDHRVRVCGHPASGTRHLGKVTLPMAKALGTPHPSLSPPTQLVFPNGLPGGPACPMAQAPMAKMDASNITEGPCLEPALLPPRLN</sequence>
<name>A0A4U1FDC9_MONMO</name>
<dbReference type="SUPFAM" id="SSF52540">
    <property type="entry name" value="P-loop containing nucleoside triphosphate hydrolases"/>
    <property type="match status" value="1"/>
</dbReference>
<dbReference type="AlphaFoldDB" id="A0A4U1FDC9"/>
<feature type="region of interest" description="Disordered" evidence="12">
    <location>
        <begin position="747"/>
        <end position="833"/>
    </location>
</feature>
<accession>A0A4U1FDC9</accession>
<feature type="binding site" evidence="9">
    <location>
        <begin position="104"/>
        <end position="111"/>
    </location>
    <ligand>
        <name>ATP</name>
        <dbReference type="ChEBI" id="CHEBI:30616"/>
    </ligand>
</feature>
<dbReference type="CDD" id="cd01370">
    <property type="entry name" value="KISc_KIP3_like"/>
    <property type="match status" value="1"/>
</dbReference>
<feature type="coiled-coil region" evidence="11">
    <location>
        <begin position="448"/>
        <end position="482"/>
    </location>
</feature>
<feature type="region of interest" description="Disordered" evidence="12">
    <location>
        <begin position="409"/>
        <end position="439"/>
    </location>
</feature>
<evidence type="ECO:0000313" key="14">
    <source>
        <dbReference type="EMBL" id="TKC47675.1"/>
    </source>
</evidence>
<dbReference type="EMBL" id="RWIC01000199">
    <property type="protein sequence ID" value="TKC47675.1"/>
    <property type="molecule type" value="Genomic_DNA"/>
</dbReference>
<evidence type="ECO:0000256" key="7">
    <source>
        <dbReference type="ARBA" id="ARBA00023175"/>
    </source>
</evidence>
<keyword evidence="7 9" id="KW-0505">Motor protein</keyword>
<keyword evidence="2" id="KW-0963">Cytoplasm</keyword>
<comment type="subcellular location">
    <subcellularLocation>
        <location evidence="1">Cytoplasm</location>
        <location evidence="1">Cytoskeleton</location>
    </subcellularLocation>
</comment>
<feature type="domain" description="Kinesin motor" evidence="13">
    <location>
        <begin position="11"/>
        <end position="304"/>
    </location>
</feature>
<keyword evidence="6 11" id="KW-0175">Coiled coil</keyword>
<dbReference type="PRINTS" id="PR00380">
    <property type="entry name" value="KINESINHEAVY"/>
</dbReference>
<evidence type="ECO:0000313" key="15">
    <source>
        <dbReference type="Proteomes" id="UP000308365"/>
    </source>
</evidence>
<dbReference type="Gene3D" id="3.40.850.10">
    <property type="entry name" value="Kinesin motor domain"/>
    <property type="match status" value="2"/>
</dbReference>
<evidence type="ECO:0000256" key="8">
    <source>
        <dbReference type="ARBA" id="ARBA00023212"/>
    </source>
</evidence>
<comment type="caution">
    <text evidence="14">The sequence shown here is derived from an EMBL/GenBank/DDBJ whole genome shotgun (WGS) entry which is preliminary data.</text>
</comment>
<evidence type="ECO:0000259" key="13">
    <source>
        <dbReference type="PROSITE" id="PS50067"/>
    </source>
</evidence>
<keyword evidence="4 9" id="KW-0547">Nucleotide-binding</keyword>
<reference evidence="15" key="1">
    <citation type="journal article" date="2019" name="IScience">
        <title>Narwhal Genome Reveals Long-Term Low Genetic Diversity despite Current Large Abundance Size.</title>
        <authorList>
            <person name="Westbury M.V."/>
            <person name="Petersen B."/>
            <person name="Garde E."/>
            <person name="Heide-Jorgensen M.P."/>
            <person name="Lorenzen E.D."/>
        </authorList>
    </citation>
    <scope>NUCLEOTIDE SEQUENCE [LARGE SCALE GENOMIC DNA]</scope>
</reference>
<dbReference type="InterPro" id="IPR027640">
    <property type="entry name" value="Kinesin-like_fam"/>
</dbReference>
<dbReference type="InterPro" id="IPR027417">
    <property type="entry name" value="P-loop_NTPase"/>
</dbReference>
<dbReference type="Pfam" id="PF00225">
    <property type="entry name" value="Kinesin"/>
    <property type="match status" value="1"/>
</dbReference>
<evidence type="ECO:0000256" key="4">
    <source>
        <dbReference type="ARBA" id="ARBA00022741"/>
    </source>
</evidence>
<proteinExistence type="inferred from homology"/>
<dbReference type="InterPro" id="IPR019821">
    <property type="entry name" value="Kinesin_motor_CS"/>
</dbReference>
<protein>
    <recommendedName>
        <fullName evidence="10">Kinesin-like protein</fullName>
    </recommendedName>
</protein>
<dbReference type="GO" id="GO:0007018">
    <property type="term" value="P:microtubule-based movement"/>
    <property type="evidence" value="ECO:0007669"/>
    <property type="project" value="InterPro"/>
</dbReference>
<keyword evidence="8" id="KW-0206">Cytoskeleton</keyword>
<feature type="non-terminal residue" evidence="14">
    <location>
        <position position="956"/>
    </location>
</feature>
<evidence type="ECO:0000256" key="6">
    <source>
        <dbReference type="ARBA" id="ARBA00023054"/>
    </source>
</evidence>
<dbReference type="InterPro" id="IPR001752">
    <property type="entry name" value="Kinesin_motor_dom"/>
</dbReference>
<dbReference type="GO" id="GO:0005524">
    <property type="term" value="F:ATP binding"/>
    <property type="evidence" value="ECO:0007669"/>
    <property type="project" value="UniProtKB-UniRule"/>
</dbReference>
<evidence type="ECO:0000256" key="12">
    <source>
        <dbReference type="SAM" id="MobiDB-lite"/>
    </source>
</evidence>
<keyword evidence="5 9" id="KW-0067">ATP-binding</keyword>
<feature type="compositionally biased region" description="Polar residues" evidence="12">
    <location>
        <begin position="671"/>
        <end position="697"/>
    </location>
</feature>
<feature type="region of interest" description="Disordered" evidence="12">
    <location>
        <begin position="671"/>
        <end position="698"/>
    </location>
</feature>
<dbReference type="PROSITE" id="PS00411">
    <property type="entry name" value="KINESIN_MOTOR_1"/>
    <property type="match status" value="1"/>
</dbReference>
<feature type="compositionally biased region" description="Basic and acidic residues" evidence="12">
    <location>
        <begin position="409"/>
        <end position="427"/>
    </location>
</feature>
<keyword evidence="3 10" id="KW-0493">Microtubule</keyword>
<evidence type="ECO:0000256" key="11">
    <source>
        <dbReference type="SAM" id="Coils"/>
    </source>
</evidence>
<dbReference type="Proteomes" id="UP000308365">
    <property type="component" value="Unassembled WGS sequence"/>
</dbReference>
<organism evidence="14 15">
    <name type="scientific">Monodon monoceros</name>
    <name type="common">Narwhal</name>
    <name type="synonym">Ceratodon monodon</name>
    <dbReference type="NCBI Taxonomy" id="40151"/>
    <lineage>
        <taxon>Eukaryota</taxon>
        <taxon>Metazoa</taxon>
        <taxon>Chordata</taxon>
        <taxon>Craniata</taxon>
        <taxon>Vertebrata</taxon>
        <taxon>Euteleostomi</taxon>
        <taxon>Mammalia</taxon>
        <taxon>Eutheria</taxon>
        <taxon>Laurasiatheria</taxon>
        <taxon>Artiodactyla</taxon>
        <taxon>Whippomorpha</taxon>
        <taxon>Cetacea</taxon>
        <taxon>Odontoceti</taxon>
        <taxon>Monodontidae</taxon>
        <taxon>Monodon</taxon>
    </lineage>
</organism>
<evidence type="ECO:0000256" key="5">
    <source>
        <dbReference type="ARBA" id="ARBA00022840"/>
    </source>
</evidence>
<dbReference type="PANTHER" id="PTHR47968">
    <property type="entry name" value="CENTROMERE PROTEIN E"/>
    <property type="match status" value="1"/>
</dbReference>
<dbReference type="PROSITE" id="PS50067">
    <property type="entry name" value="KINESIN_MOTOR_2"/>
    <property type="match status" value="1"/>
</dbReference>
<evidence type="ECO:0000256" key="2">
    <source>
        <dbReference type="ARBA" id="ARBA00022490"/>
    </source>
</evidence>
<evidence type="ECO:0000256" key="10">
    <source>
        <dbReference type="RuleBase" id="RU000394"/>
    </source>
</evidence>
<evidence type="ECO:0000256" key="9">
    <source>
        <dbReference type="PROSITE-ProRule" id="PRU00283"/>
    </source>
</evidence>
<dbReference type="GO" id="GO:0008017">
    <property type="term" value="F:microtubule binding"/>
    <property type="evidence" value="ECO:0007669"/>
    <property type="project" value="InterPro"/>
</dbReference>
<dbReference type="GO" id="GO:0003777">
    <property type="term" value="F:microtubule motor activity"/>
    <property type="evidence" value="ECO:0007669"/>
    <property type="project" value="InterPro"/>
</dbReference>
<evidence type="ECO:0000256" key="1">
    <source>
        <dbReference type="ARBA" id="ARBA00004245"/>
    </source>
</evidence>
<dbReference type="PANTHER" id="PTHR47968:SF13">
    <property type="entry name" value="KINESIN-LIKE PROTEIN KIF19 ISOFORM X1"/>
    <property type="match status" value="1"/>
</dbReference>